<dbReference type="EMBL" id="CAJOBA010025301">
    <property type="protein sequence ID" value="CAF3930437.1"/>
    <property type="molecule type" value="Genomic_DNA"/>
</dbReference>
<dbReference type="Proteomes" id="UP000677228">
    <property type="component" value="Unassembled WGS sequence"/>
</dbReference>
<dbReference type="EMBL" id="CAJNOK010011366">
    <property type="protein sequence ID" value="CAF1138508.1"/>
    <property type="molecule type" value="Genomic_DNA"/>
</dbReference>
<evidence type="ECO:0000313" key="1">
    <source>
        <dbReference type="EMBL" id="CAF1138508.1"/>
    </source>
</evidence>
<dbReference type="EMBL" id="CAJNOQ010013021">
    <property type="protein sequence ID" value="CAF1312909.1"/>
    <property type="molecule type" value="Genomic_DNA"/>
</dbReference>
<accession>A0A815EJT9</accession>
<evidence type="ECO:0000313" key="5">
    <source>
        <dbReference type="Proteomes" id="UP000663829"/>
    </source>
</evidence>
<dbReference type="Proteomes" id="UP000682733">
    <property type="component" value="Unassembled WGS sequence"/>
</dbReference>
<comment type="caution">
    <text evidence="2">The sequence shown here is derived from an EMBL/GenBank/DDBJ whole genome shotgun (WGS) entry which is preliminary data.</text>
</comment>
<dbReference type="EMBL" id="CAJOBC010043440">
    <property type="protein sequence ID" value="CAF4152030.1"/>
    <property type="molecule type" value="Genomic_DNA"/>
</dbReference>
<dbReference type="Proteomes" id="UP000663829">
    <property type="component" value="Unassembled WGS sequence"/>
</dbReference>
<protein>
    <submittedName>
        <fullName evidence="2">Uncharacterized protein</fullName>
    </submittedName>
</protein>
<gene>
    <name evidence="2" type="ORF">GPM918_LOCUS29085</name>
    <name evidence="1" type="ORF">OVA965_LOCUS21006</name>
    <name evidence="4" type="ORF">SRO942_LOCUS29639</name>
    <name evidence="3" type="ORF">TMI583_LOCUS21550</name>
</gene>
<evidence type="ECO:0000313" key="3">
    <source>
        <dbReference type="EMBL" id="CAF3930437.1"/>
    </source>
</evidence>
<evidence type="ECO:0000313" key="4">
    <source>
        <dbReference type="EMBL" id="CAF4152030.1"/>
    </source>
</evidence>
<sequence>MVDKSCDDELLDAVKRNSVYYMIVRGTADECLDSDNISENLENYLQHCDESKKDIVRYSFETNTSCKHPTMLPDHIPYIREELNKAEPHVILQQMNLLFSEMQKLYDRHCESNKTDTIPFLKLASRILLE</sequence>
<dbReference type="Proteomes" id="UP000681722">
    <property type="component" value="Unassembled WGS sequence"/>
</dbReference>
<name>A0A815EJT9_9BILA</name>
<keyword evidence="5" id="KW-1185">Reference proteome</keyword>
<organism evidence="2 5">
    <name type="scientific">Didymodactylos carnosus</name>
    <dbReference type="NCBI Taxonomy" id="1234261"/>
    <lineage>
        <taxon>Eukaryota</taxon>
        <taxon>Metazoa</taxon>
        <taxon>Spiralia</taxon>
        <taxon>Gnathifera</taxon>
        <taxon>Rotifera</taxon>
        <taxon>Eurotatoria</taxon>
        <taxon>Bdelloidea</taxon>
        <taxon>Philodinida</taxon>
        <taxon>Philodinidae</taxon>
        <taxon>Didymodactylos</taxon>
    </lineage>
</organism>
<proteinExistence type="predicted"/>
<dbReference type="AlphaFoldDB" id="A0A815EJT9"/>
<reference evidence="2" key="1">
    <citation type="submission" date="2021-02" db="EMBL/GenBank/DDBJ databases">
        <authorList>
            <person name="Nowell W R."/>
        </authorList>
    </citation>
    <scope>NUCLEOTIDE SEQUENCE</scope>
</reference>
<evidence type="ECO:0000313" key="2">
    <source>
        <dbReference type="EMBL" id="CAF1312909.1"/>
    </source>
</evidence>